<dbReference type="Proteomes" id="UP000004913">
    <property type="component" value="Unassembled WGS sequence"/>
</dbReference>
<accession>F5J354</accession>
<evidence type="ECO:0000313" key="3">
    <source>
        <dbReference type="Proteomes" id="UP000004913"/>
    </source>
</evidence>
<dbReference type="EMBL" id="ADLV01000049">
    <property type="protein sequence ID" value="EGJ99898.1"/>
    <property type="molecule type" value="Genomic_DNA"/>
</dbReference>
<proteinExistence type="predicted"/>
<gene>
    <name evidence="2" type="ORF">HMPREF9455_03771</name>
</gene>
<name>F5J354_9BACT</name>
<keyword evidence="1" id="KW-0472">Membrane</keyword>
<organism evidence="2 3">
    <name type="scientific">Dysgonomonas gadei ATCC BAA-286</name>
    <dbReference type="NCBI Taxonomy" id="742766"/>
    <lineage>
        <taxon>Bacteria</taxon>
        <taxon>Pseudomonadati</taxon>
        <taxon>Bacteroidota</taxon>
        <taxon>Bacteroidia</taxon>
        <taxon>Bacteroidales</taxon>
        <taxon>Dysgonomonadaceae</taxon>
        <taxon>Dysgonomonas</taxon>
    </lineage>
</organism>
<keyword evidence="1" id="KW-0812">Transmembrane</keyword>
<evidence type="ECO:0000256" key="1">
    <source>
        <dbReference type="SAM" id="Phobius"/>
    </source>
</evidence>
<reference evidence="2 3" key="1">
    <citation type="submission" date="2011-04" db="EMBL/GenBank/DDBJ databases">
        <title>The Genome Sequence of Dysgonomonas gadei ATCC BAA-286.</title>
        <authorList>
            <consortium name="The Broad Institute Genome Sequencing Platform"/>
            <person name="Earl A."/>
            <person name="Ward D."/>
            <person name="Feldgarden M."/>
            <person name="Gevers D."/>
            <person name="Pudlo N."/>
            <person name="Martens E."/>
            <person name="Allen-Vercoe E."/>
            <person name="Young S.K."/>
            <person name="Zeng Q."/>
            <person name="Gargeya S."/>
            <person name="Fitzgerald M."/>
            <person name="Haas B."/>
            <person name="Abouelleil A."/>
            <person name="Alvarado L."/>
            <person name="Arachchi H.M."/>
            <person name="Berlin A."/>
            <person name="Brown A."/>
            <person name="Chapman S.B."/>
            <person name="Chen Z."/>
            <person name="Dunbar C."/>
            <person name="Freedman E."/>
            <person name="Gearin G."/>
            <person name="Gellesch M."/>
            <person name="Goldberg J."/>
            <person name="Griggs A."/>
            <person name="Gujja S."/>
            <person name="Heiman D."/>
            <person name="Howarth C."/>
            <person name="Larson L."/>
            <person name="Lui A."/>
            <person name="MacDonald P.J.P."/>
            <person name="Mehta T."/>
            <person name="Montmayeur A."/>
            <person name="Murphy C."/>
            <person name="Neiman D."/>
            <person name="Pearson M."/>
            <person name="Priest M."/>
            <person name="Roberts A."/>
            <person name="Saif S."/>
            <person name="Shea T."/>
            <person name="Shenoy N."/>
            <person name="Sisk P."/>
            <person name="Stolte C."/>
            <person name="Sykes S."/>
            <person name="Yandava C."/>
            <person name="Wortman J."/>
            <person name="Nusbaum C."/>
            <person name="Birren B."/>
        </authorList>
    </citation>
    <scope>NUCLEOTIDE SEQUENCE [LARGE SCALE GENOMIC DNA]</scope>
    <source>
        <strain evidence="2 3">ATCC BAA-286</strain>
    </source>
</reference>
<keyword evidence="3" id="KW-1185">Reference proteome</keyword>
<dbReference type="AlphaFoldDB" id="F5J354"/>
<comment type="caution">
    <text evidence="2">The sequence shown here is derived from an EMBL/GenBank/DDBJ whole genome shotgun (WGS) entry which is preliminary data.</text>
</comment>
<dbReference type="STRING" id="742766.HMPREF9455_03771"/>
<protein>
    <submittedName>
        <fullName evidence="2">Uncharacterized protein</fullName>
    </submittedName>
</protein>
<keyword evidence="1" id="KW-1133">Transmembrane helix</keyword>
<evidence type="ECO:0000313" key="2">
    <source>
        <dbReference type="EMBL" id="EGJ99898.1"/>
    </source>
</evidence>
<sequence>MNVCYRVDFIAIGMVCLLRKFIYIIADGFLLLASGSLKNN</sequence>
<feature type="transmembrane region" description="Helical" evidence="1">
    <location>
        <begin position="21"/>
        <end position="37"/>
    </location>
</feature>
<dbReference type="HOGENOM" id="CLU_3288644_0_0_10"/>